<feature type="active site" description="Tele-phosphohistidine intermediate" evidence="6 7">
    <location>
        <position position="10"/>
    </location>
</feature>
<dbReference type="InterPro" id="IPR005952">
    <property type="entry name" value="Phosphogly_mut1"/>
</dbReference>
<proteinExistence type="inferred from homology"/>
<feature type="binding site" evidence="6 8">
    <location>
        <begin position="9"/>
        <end position="16"/>
    </location>
    <ligand>
        <name>substrate</name>
    </ligand>
</feature>
<evidence type="ECO:0000313" key="12">
    <source>
        <dbReference type="Proteomes" id="UP000228533"/>
    </source>
</evidence>
<evidence type="ECO:0000256" key="1">
    <source>
        <dbReference type="ARBA" id="ARBA00000380"/>
    </source>
</evidence>
<feature type="binding site" evidence="6 8">
    <location>
        <position position="61"/>
    </location>
    <ligand>
        <name>substrate</name>
    </ligand>
</feature>
<comment type="function">
    <text evidence="6 10">Catalyzes the interconversion of 2-phosphoglycerate and 3-phosphoglycerate.</text>
</comment>
<comment type="catalytic activity">
    <reaction evidence="1 6 10">
        <text>(2R)-2-phosphoglycerate = (2R)-3-phosphoglycerate</text>
        <dbReference type="Rhea" id="RHEA:15901"/>
        <dbReference type="ChEBI" id="CHEBI:58272"/>
        <dbReference type="ChEBI" id="CHEBI:58289"/>
        <dbReference type="EC" id="5.4.2.11"/>
    </reaction>
</comment>
<organism evidence="11 12">
    <name type="scientific">Candidatus Falkowbacteria bacterium CG10_big_fil_rev_8_21_14_0_10_37_14</name>
    <dbReference type="NCBI Taxonomy" id="1974561"/>
    <lineage>
        <taxon>Bacteria</taxon>
        <taxon>Candidatus Falkowiibacteriota</taxon>
    </lineage>
</organism>
<evidence type="ECO:0000256" key="10">
    <source>
        <dbReference type="RuleBase" id="RU004512"/>
    </source>
</evidence>
<evidence type="ECO:0000256" key="7">
    <source>
        <dbReference type="PIRSR" id="PIRSR613078-1"/>
    </source>
</evidence>
<evidence type="ECO:0000256" key="8">
    <source>
        <dbReference type="PIRSR" id="PIRSR613078-2"/>
    </source>
</evidence>
<name>A0A2M6WSV2_9BACT</name>
<dbReference type="InterPro" id="IPR001345">
    <property type="entry name" value="PG/BPGM_mutase_AS"/>
</dbReference>
<dbReference type="PROSITE" id="PS00175">
    <property type="entry name" value="PG_MUTASE"/>
    <property type="match status" value="1"/>
</dbReference>
<dbReference type="GO" id="GO:0006094">
    <property type="term" value="P:gluconeogenesis"/>
    <property type="evidence" value="ECO:0007669"/>
    <property type="project" value="UniProtKB-UniRule"/>
</dbReference>
<reference evidence="12" key="1">
    <citation type="submission" date="2017-09" db="EMBL/GenBank/DDBJ databases">
        <title>Depth-based differentiation of microbial function through sediment-hosted aquifers and enrichment of novel symbionts in the deep terrestrial subsurface.</title>
        <authorList>
            <person name="Probst A.J."/>
            <person name="Ladd B."/>
            <person name="Jarett J.K."/>
            <person name="Geller-Mcgrath D.E."/>
            <person name="Sieber C.M.K."/>
            <person name="Emerson J.B."/>
            <person name="Anantharaman K."/>
            <person name="Thomas B.C."/>
            <person name="Malmstrom R."/>
            <person name="Stieglmeier M."/>
            <person name="Klingl A."/>
            <person name="Woyke T."/>
            <person name="Ryan C.M."/>
            <person name="Banfield J.F."/>
        </authorList>
    </citation>
    <scope>NUCLEOTIDE SEQUENCE [LARGE SCALE GENOMIC DNA]</scope>
</reference>
<dbReference type="HAMAP" id="MF_01039">
    <property type="entry name" value="PGAM_GpmA"/>
    <property type="match status" value="1"/>
</dbReference>
<dbReference type="UniPathway" id="UPA00109">
    <property type="reaction ID" value="UER00186"/>
</dbReference>
<dbReference type="GO" id="GO:0004619">
    <property type="term" value="F:phosphoglycerate mutase activity"/>
    <property type="evidence" value="ECO:0007669"/>
    <property type="project" value="UniProtKB-UniRule"/>
</dbReference>
<dbReference type="SUPFAM" id="SSF53254">
    <property type="entry name" value="Phosphoglycerate mutase-like"/>
    <property type="match status" value="1"/>
</dbReference>
<evidence type="ECO:0000256" key="2">
    <source>
        <dbReference type="ARBA" id="ARBA00006717"/>
    </source>
</evidence>
<dbReference type="PANTHER" id="PTHR11931">
    <property type="entry name" value="PHOSPHOGLYCERATE MUTASE"/>
    <property type="match status" value="1"/>
</dbReference>
<keyword evidence="4 6" id="KW-0324">Glycolysis</keyword>
<keyword evidence="5 6" id="KW-0413">Isomerase</keyword>
<keyword evidence="3 6" id="KW-0312">Gluconeogenesis</keyword>
<dbReference type="Gene3D" id="3.40.50.1240">
    <property type="entry name" value="Phosphoglycerate mutase-like"/>
    <property type="match status" value="1"/>
</dbReference>
<dbReference type="AlphaFoldDB" id="A0A2M6WSV2"/>
<evidence type="ECO:0000256" key="3">
    <source>
        <dbReference type="ARBA" id="ARBA00022432"/>
    </source>
</evidence>
<evidence type="ECO:0000256" key="6">
    <source>
        <dbReference type="HAMAP-Rule" id="MF_01039"/>
    </source>
</evidence>
<dbReference type="GO" id="GO:0006096">
    <property type="term" value="P:glycolytic process"/>
    <property type="evidence" value="ECO:0007669"/>
    <property type="project" value="UniProtKB-UniRule"/>
</dbReference>
<evidence type="ECO:0000256" key="4">
    <source>
        <dbReference type="ARBA" id="ARBA00023152"/>
    </source>
</evidence>
<dbReference type="CDD" id="cd07067">
    <property type="entry name" value="HP_PGM_like"/>
    <property type="match status" value="1"/>
</dbReference>
<feature type="binding site" evidence="6 8">
    <location>
        <begin position="115"/>
        <end position="116"/>
    </location>
    <ligand>
        <name>substrate</name>
    </ligand>
</feature>
<dbReference type="Proteomes" id="UP000228533">
    <property type="component" value="Unassembled WGS sequence"/>
</dbReference>
<sequence>MNTTLVLVRHGQSVWNKKNIFTGWTDVGLSATGKKEALAAGQAIKKAELHFDQAYTSVLSRAIKTLWLILEESKQMYVPVINAWQLNERHYGGLTGLNKTEVLKKNGAEQFQLWRRSFDVKPPRITKIIHQDLIKDPRYIALKASELPFTESLKDTCARAWPYWQKHIEPRVKKGEKIIISAHGNSLRGLIKHLEHISDKDIVGLEIPTGVPIVYHLTTKFGKLKIIEKKLLS</sequence>
<dbReference type="EC" id="5.4.2.11" evidence="6 10"/>
<evidence type="ECO:0000256" key="9">
    <source>
        <dbReference type="PIRSR" id="PIRSR613078-3"/>
    </source>
</evidence>
<comment type="similarity">
    <text evidence="2 6">Belongs to the phosphoglycerate mutase family. BPG-dependent PGAM subfamily.</text>
</comment>
<dbReference type="NCBIfam" id="TIGR01258">
    <property type="entry name" value="pgm_1"/>
    <property type="match status" value="1"/>
</dbReference>
<gene>
    <name evidence="6" type="primary">gpmA</name>
    <name evidence="11" type="ORF">COT94_03330</name>
</gene>
<evidence type="ECO:0000256" key="5">
    <source>
        <dbReference type="ARBA" id="ARBA00023235"/>
    </source>
</evidence>
<dbReference type="InterPro" id="IPR013078">
    <property type="entry name" value="His_Pase_superF_clade-1"/>
</dbReference>
<accession>A0A2M6WSV2</accession>
<evidence type="ECO:0000313" key="11">
    <source>
        <dbReference type="EMBL" id="PIT95852.1"/>
    </source>
</evidence>
<feature type="active site" description="Proton donor/acceptor" evidence="6 7">
    <location>
        <position position="88"/>
    </location>
</feature>
<dbReference type="NCBIfam" id="NF010713">
    <property type="entry name" value="PRK14115.1"/>
    <property type="match status" value="1"/>
</dbReference>
<feature type="binding site" evidence="6 8">
    <location>
        <begin position="22"/>
        <end position="23"/>
    </location>
    <ligand>
        <name>substrate</name>
    </ligand>
</feature>
<feature type="binding site" evidence="6 8">
    <location>
        <begin position="184"/>
        <end position="185"/>
    </location>
    <ligand>
        <name>substrate</name>
    </ligand>
</feature>
<comment type="pathway">
    <text evidence="6 10">Carbohydrate degradation; glycolysis; pyruvate from D-glyceraldehyde 3-phosphate: step 3/5.</text>
</comment>
<dbReference type="FunFam" id="3.40.50.1240:FF:000003">
    <property type="entry name" value="2,3-bisphosphoglycerate-dependent phosphoglycerate mutase"/>
    <property type="match status" value="1"/>
</dbReference>
<dbReference type="SMART" id="SM00855">
    <property type="entry name" value="PGAM"/>
    <property type="match status" value="1"/>
</dbReference>
<comment type="caution">
    <text evidence="11">The sequence shown here is derived from an EMBL/GenBank/DDBJ whole genome shotgun (WGS) entry which is preliminary data.</text>
</comment>
<dbReference type="EMBL" id="PFAM01000021">
    <property type="protein sequence ID" value="PIT95852.1"/>
    <property type="molecule type" value="Genomic_DNA"/>
</dbReference>
<dbReference type="Pfam" id="PF00300">
    <property type="entry name" value="His_Phos_1"/>
    <property type="match status" value="1"/>
</dbReference>
<feature type="binding site" evidence="6 8">
    <location>
        <position position="99"/>
    </location>
    <ligand>
        <name>substrate</name>
    </ligand>
</feature>
<protein>
    <recommendedName>
        <fullName evidence="6 10">2,3-bisphosphoglycerate-dependent phosphoglycerate mutase</fullName>
        <shortName evidence="6">BPG-dependent PGAM</shortName>
        <shortName evidence="6">PGAM</shortName>
        <shortName evidence="6">Phosphoglyceromutase</shortName>
        <shortName evidence="6">dPGM</shortName>
        <ecNumber evidence="6 10">5.4.2.11</ecNumber>
    </recommendedName>
</protein>
<feature type="binding site" evidence="6 8">
    <location>
        <begin position="88"/>
        <end position="91"/>
    </location>
    <ligand>
        <name>substrate</name>
    </ligand>
</feature>
<feature type="site" description="Transition state stabilizer" evidence="6 9">
    <location>
        <position position="183"/>
    </location>
</feature>
<dbReference type="InterPro" id="IPR029033">
    <property type="entry name" value="His_PPase_superfam"/>
</dbReference>